<reference evidence="1 2" key="1">
    <citation type="journal article" date="2024" name="BMC Genomics">
        <title>Genome assembly of redclaw crayfish (Cherax quadricarinatus) provides insights into its immune adaptation and hypoxia tolerance.</title>
        <authorList>
            <person name="Liu Z."/>
            <person name="Zheng J."/>
            <person name="Li H."/>
            <person name="Fang K."/>
            <person name="Wang S."/>
            <person name="He J."/>
            <person name="Zhou D."/>
            <person name="Weng S."/>
            <person name="Chi M."/>
            <person name="Gu Z."/>
            <person name="He J."/>
            <person name="Li F."/>
            <person name="Wang M."/>
        </authorList>
    </citation>
    <scope>NUCLEOTIDE SEQUENCE [LARGE SCALE GENOMIC DNA]</scope>
    <source>
        <strain evidence="1">ZL_2023a</strain>
    </source>
</reference>
<protein>
    <submittedName>
        <fullName evidence="1">Uncharacterized protein</fullName>
    </submittedName>
</protein>
<evidence type="ECO:0000313" key="1">
    <source>
        <dbReference type="EMBL" id="KAK8721374.1"/>
    </source>
</evidence>
<evidence type="ECO:0000313" key="2">
    <source>
        <dbReference type="Proteomes" id="UP001445076"/>
    </source>
</evidence>
<accession>A0AAW0VWC2</accession>
<gene>
    <name evidence="1" type="ORF">OTU49_012801</name>
</gene>
<name>A0AAW0VWC2_CHEQU</name>
<dbReference type="Proteomes" id="UP001445076">
    <property type="component" value="Unassembled WGS sequence"/>
</dbReference>
<organism evidence="1 2">
    <name type="scientific">Cherax quadricarinatus</name>
    <name type="common">Australian red claw crayfish</name>
    <dbReference type="NCBI Taxonomy" id="27406"/>
    <lineage>
        <taxon>Eukaryota</taxon>
        <taxon>Metazoa</taxon>
        <taxon>Ecdysozoa</taxon>
        <taxon>Arthropoda</taxon>
        <taxon>Crustacea</taxon>
        <taxon>Multicrustacea</taxon>
        <taxon>Malacostraca</taxon>
        <taxon>Eumalacostraca</taxon>
        <taxon>Eucarida</taxon>
        <taxon>Decapoda</taxon>
        <taxon>Pleocyemata</taxon>
        <taxon>Astacidea</taxon>
        <taxon>Parastacoidea</taxon>
        <taxon>Parastacidae</taxon>
        <taxon>Cherax</taxon>
    </lineage>
</organism>
<sequence length="104" mass="11802">MLNSRKLQSDCKVNKFKAKLPSGDVLGTQALSDKSVQCQNKVAKEPLENIMLKLNEVLLEDQPCHAIKSPEAMFHLAVTLHEVINYRARNTVDAKEREKQDELK</sequence>
<keyword evidence="2" id="KW-1185">Reference proteome</keyword>
<proteinExistence type="predicted"/>
<dbReference type="AlphaFoldDB" id="A0AAW0VWC2"/>
<dbReference type="EMBL" id="JARKIK010000103">
    <property type="protein sequence ID" value="KAK8721374.1"/>
    <property type="molecule type" value="Genomic_DNA"/>
</dbReference>
<comment type="caution">
    <text evidence="1">The sequence shown here is derived from an EMBL/GenBank/DDBJ whole genome shotgun (WGS) entry which is preliminary data.</text>
</comment>